<comment type="caution">
    <text evidence="5">The sequence shown here is derived from an EMBL/GenBank/DDBJ whole genome shotgun (WGS) entry which is preliminary data.</text>
</comment>
<dbReference type="PANTHER" id="PTHR15486:SF77">
    <property type="entry name" value="OS08G0131300 PROTEIN"/>
    <property type="match status" value="1"/>
</dbReference>
<proteinExistence type="predicted"/>
<name>A0A1E5VAF8_9POAL</name>
<dbReference type="GO" id="GO:0090447">
    <property type="term" value="F:glycerol-3-phosphate 2-O-acyltransferase activity"/>
    <property type="evidence" value="ECO:0007669"/>
    <property type="project" value="TreeGrafter"/>
</dbReference>
<evidence type="ECO:0000256" key="1">
    <source>
        <dbReference type="ARBA" id="ARBA00004370"/>
    </source>
</evidence>
<comment type="subcellular location">
    <subcellularLocation>
        <location evidence="1">Membrane</location>
    </subcellularLocation>
</comment>
<feature type="chain" id="PRO_5009187904" evidence="4">
    <location>
        <begin position="17"/>
        <end position="350"/>
    </location>
</feature>
<feature type="non-terminal residue" evidence="5">
    <location>
        <position position="1"/>
    </location>
</feature>
<feature type="region of interest" description="Disordered" evidence="3">
    <location>
        <begin position="298"/>
        <end position="350"/>
    </location>
</feature>
<accession>A0A1E5VAF8</accession>
<dbReference type="GO" id="GO:0016020">
    <property type="term" value="C:membrane"/>
    <property type="evidence" value="ECO:0007669"/>
    <property type="project" value="UniProtKB-SubCell"/>
</dbReference>
<reference evidence="5 6" key="1">
    <citation type="submission" date="2016-09" db="EMBL/GenBank/DDBJ databases">
        <title>The draft genome of Dichanthelium oligosanthes: A C3 panicoid grass species.</title>
        <authorList>
            <person name="Studer A.J."/>
            <person name="Schnable J.C."/>
            <person name="Brutnell T.P."/>
        </authorList>
    </citation>
    <scope>NUCLEOTIDE SEQUENCE [LARGE SCALE GENOMIC DNA]</scope>
    <source>
        <strain evidence="6">cv. Kellogg 1175</strain>
        <tissue evidence="5">Leaf</tissue>
    </source>
</reference>
<feature type="compositionally biased region" description="Basic residues" evidence="3">
    <location>
        <begin position="305"/>
        <end position="318"/>
    </location>
</feature>
<evidence type="ECO:0000256" key="4">
    <source>
        <dbReference type="SAM" id="SignalP"/>
    </source>
</evidence>
<dbReference type="GO" id="GO:0010143">
    <property type="term" value="P:cutin biosynthetic process"/>
    <property type="evidence" value="ECO:0007669"/>
    <property type="project" value="TreeGrafter"/>
</dbReference>
<evidence type="ECO:0000313" key="5">
    <source>
        <dbReference type="EMBL" id="OEL22057.1"/>
    </source>
</evidence>
<evidence type="ECO:0000313" key="6">
    <source>
        <dbReference type="Proteomes" id="UP000095767"/>
    </source>
</evidence>
<organism evidence="5 6">
    <name type="scientific">Dichanthelium oligosanthes</name>
    <dbReference type="NCBI Taxonomy" id="888268"/>
    <lineage>
        <taxon>Eukaryota</taxon>
        <taxon>Viridiplantae</taxon>
        <taxon>Streptophyta</taxon>
        <taxon>Embryophyta</taxon>
        <taxon>Tracheophyta</taxon>
        <taxon>Spermatophyta</taxon>
        <taxon>Magnoliopsida</taxon>
        <taxon>Liliopsida</taxon>
        <taxon>Poales</taxon>
        <taxon>Poaceae</taxon>
        <taxon>PACMAD clade</taxon>
        <taxon>Panicoideae</taxon>
        <taxon>Panicodae</taxon>
        <taxon>Paniceae</taxon>
        <taxon>Dichantheliinae</taxon>
        <taxon>Dichanthelium</taxon>
    </lineage>
</organism>
<dbReference type="Proteomes" id="UP000095767">
    <property type="component" value="Unassembled WGS sequence"/>
</dbReference>
<evidence type="ECO:0000256" key="3">
    <source>
        <dbReference type="SAM" id="MobiDB-lite"/>
    </source>
</evidence>
<evidence type="ECO:0000256" key="2">
    <source>
        <dbReference type="ARBA" id="ARBA00023136"/>
    </source>
</evidence>
<dbReference type="STRING" id="888268.A0A1E5VAF8"/>
<keyword evidence="4" id="KW-0732">Signal</keyword>
<sequence>LLAVYPLAALLGAAFSDDLPLLAMTFLSTTGFRADDVVAVQVLPGGPPGQRVPGSGAPRRRREVCRHAPAEAPGRAVREYLGADVPVIDTELRVVGRRFSGTVVSPDVAAGVDRSLGALVAVLGRDRIIDVGLCTFGAAGDRKPAFLQVCQERRVVSTPEKAPATPLPRSEYPKLLVFHDGHLVWMPDPRACLAILLWLSLYVGAGREDVVEAAGARGRWAGEGRGRDASELLHHGVEVGGVGGEHHGGSAARRPRPLPRPPRPCGWLGRRRHGHLFSRTGGCRAAMAGQRRRRCRAASAGRWEGRRRRAPVGQRRRAKLLEAVDNDGSSAGGAARRAERRSQLPRRTPC</sequence>
<protein>
    <submittedName>
        <fullName evidence="5">Uncharacterized protein</fullName>
    </submittedName>
</protein>
<keyword evidence="6" id="KW-1185">Reference proteome</keyword>
<dbReference type="PANTHER" id="PTHR15486">
    <property type="entry name" value="ANCIENT UBIQUITOUS PROTEIN"/>
    <property type="match status" value="1"/>
</dbReference>
<dbReference type="GO" id="GO:0016791">
    <property type="term" value="F:phosphatase activity"/>
    <property type="evidence" value="ECO:0007669"/>
    <property type="project" value="TreeGrafter"/>
</dbReference>
<keyword evidence="2" id="KW-0472">Membrane</keyword>
<feature type="signal peptide" evidence="4">
    <location>
        <begin position="1"/>
        <end position="16"/>
    </location>
</feature>
<gene>
    <name evidence="5" type="ORF">BAE44_0016924</name>
</gene>
<dbReference type="EMBL" id="LWDX02046417">
    <property type="protein sequence ID" value="OEL22057.1"/>
    <property type="molecule type" value="Genomic_DNA"/>
</dbReference>
<feature type="region of interest" description="Disordered" evidence="3">
    <location>
        <begin position="241"/>
        <end position="269"/>
    </location>
</feature>
<dbReference type="AlphaFoldDB" id="A0A1E5VAF8"/>